<dbReference type="Proteomes" id="UP000198923">
    <property type="component" value="Unassembled WGS sequence"/>
</dbReference>
<dbReference type="InterPro" id="IPR009061">
    <property type="entry name" value="DNA-bd_dom_put_sf"/>
</dbReference>
<reference evidence="3 4" key="1">
    <citation type="submission" date="2016-10" db="EMBL/GenBank/DDBJ databases">
        <authorList>
            <person name="de Groot N.N."/>
        </authorList>
    </citation>
    <scope>NUCLEOTIDE SEQUENCE [LARGE SCALE GENOMIC DNA]</scope>
    <source>
        <strain evidence="3 4">CPCC 201354</strain>
    </source>
</reference>
<organism evidence="3 4">
    <name type="scientific">Sinosporangium album</name>
    <dbReference type="NCBI Taxonomy" id="504805"/>
    <lineage>
        <taxon>Bacteria</taxon>
        <taxon>Bacillati</taxon>
        <taxon>Actinomycetota</taxon>
        <taxon>Actinomycetes</taxon>
        <taxon>Streptosporangiales</taxon>
        <taxon>Streptosporangiaceae</taxon>
        <taxon>Sinosporangium</taxon>
    </lineage>
</organism>
<keyword evidence="4" id="KW-1185">Reference proteome</keyword>
<proteinExistence type="predicted"/>
<dbReference type="Gene3D" id="1.10.1660.10">
    <property type="match status" value="1"/>
</dbReference>
<dbReference type="OrthoDB" id="3191171at2"/>
<dbReference type="InterPro" id="IPR000551">
    <property type="entry name" value="MerR-type_HTH_dom"/>
</dbReference>
<dbReference type="STRING" id="504805.SAMN05421505_107101"/>
<evidence type="ECO:0000313" key="3">
    <source>
        <dbReference type="EMBL" id="SDG73027.1"/>
    </source>
</evidence>
<keyword evidence="1" id="KW-0238">DNA-binding</keyword>
<sequence>MSPQAARSHMSIGEVLALLQGEFPDITVSKIRFLEGEGLIEPQRSPSGFRRFTHADVDRLRYILTAQRDHYLPLRVIKDNLEAAARGATRPHGVRDVLDVRGVRDTRGGRDVQGADGRKGAGDTAGAGCRLGREELLEAAGLSEEKLRELEAYGLVCAVARRYDEDALVVARSVAALERFGMHARHLRAVRAAAEREVGLVEQAVAPLLRRRAPGAIGEADESAREISGLLLDLHAALVRSGVRGVLGQ</sequence>
<accession>A0A1G7WM09</accession>
<dbReference type="CDD" id="cd00592">
    <property type="entry name" value="HTH_MerR-like"/>
    <property type="match status" value="1"/>
</dbReference>
<dbReference type="GO" id="GO:0003677">
    <property type="term" value="F:DNA binding"/>
    <property type="evidence" value="ECO:0007669"/>
    <property type="project" value="UniProtKB-KW"/>
</dbReference>
<dbReference type="EMBL" id="FNCN01000007">
    <property type="protein sequence ID" value="SDG73027.1"/>
    <property type="molecule type" value="Genomic_DNA"/>
</dbReference>
<feature type="domain" description="HTH merR-type" evidence="2">
    <location>
        <begin position="25"/>
        <end position="83"/>
    </location>
</feature>
<protein>
    <submittedName>
        <fullName evidence="3">MerR family regulatory protein</fullName>
    </submittedName>
</protein>
<dbReference type="PANTHER" id="PTHR30204">
    <property type="entry name" value="REDOX-CYCLING DRUG-SENSING TRANSCRIPTIONAL ACTIVATOR SOXR"/>
    <property type="match status" value="1"/>
</dbReference>
<dbReference type="PANTHER" id="PTHR30204:SF89">
    <property type="entry name" value="HTH MERR-TYPE DOMAIN-CONTAINING PROTEIN"/>
    <property type="match status" value="1"/>
</dbReference>
<dbReference type="AlphaFoldDB" id="A0A1G7WM09"/>
<evidence type="ECO:0000313" key="4">
    <source>
        <dbReference type="Proteomes" id="UP000198923"/>
    </source>
</evidence>
<dbReference type="InterPro" id="IPR047057">
    <property type="entry name" value="MerR_fam"/>
</dbReference>
<dbReference type="SUPFAM" id="SSF46955">
    <property type="entry name" value="Putative DNA-binding domain"/>
    <property type="match status" value="1"/>
</dbReference>
<name>A0A1G7WM09_9ACTN</name>
<dbReference type="SMART" id="SM00422">
    <property type="entry name" value="HTH_MERR"/>
    <property type="match status" value="1"/>
</dbReference>
<evidence type="ECO:0000256" key="1">
    <source>
        <dbReference type="ARBA" id="ARBA00023125"/>
    </source>
</evidence>
<dbReference type="GO" id="GO:0003700">
    <property type="term" value="F:DNA-binding transcription factor activity"/>
    <property type="evidence" value="ECO:0007669"/>
    <property type="project" value="InterPro"/>
</dbReference>
<evidence type="ECO:0000259" key="2">
    <source>
        <dbReference type="PROSITE" id="PS50937"/>
    </source>
</evidence>
<dbReference type="PROSITE" id="PS50937">
    <property type="entry name" value="HTH_MERR_2"/>
    <property type="match status" value="1"/>
</dbReference>
<dbReference type="Pfam" id="PF13411">
    <property type="entry name" value="MerR_1"/>
    <property type="match status" value="1"/>
</dbReference>
<gene>
    <name evidence="3" type="ORF">SAMN05421505_107101</name>
</gene>